<keyword evidence="3" id="KW-1185">Reference proteome</keyword>
<protein>
    <submittedName>
        <fullName evidence="2">Uncharacterized protein</fullName>
    </submittedName>
</protein>
<sequence>MRNSDGLTLGYRVKWRLNWLLLHVAGPAEQADETDPRRRMERERAERVARYRAEQAGR</sequence>
<feature type="region of interest" description="Disordered" evidence="1">
    <location>
        <begin position="28"/>
        <end position="58"/>
    </location>
</feature>
<dbReference type="EMBL" id="JBHUHF010000001">
    <property type="protein sequence ID" value="MFD2027686.1"/>
    <property type="molecule type" value="Genomic_DNA"/>
</dbReference>
<evidence type="ECO:0000313" key="3">
    <source>
        <dbReference type="Proteomes" id="UP001597338"/>
    </source>
</evidence>
<evidence type="ECO:0000256" key="1">
    <source>
        <dbReference type="SAM" id="MobiDB-lite"/>
    </source>
</evidence>
<organism evidence="2 3">
    <name type="scientific">Promicromonospora aerolata</name>
    <dbReference type="NCBI Taxonomy" id="195749"/>
    <lineage>
        <taxon>Bacteria</taxon>
        <taxon>Bacillati</taxon>
        <taxon>Actinomycetota</taxon>
        <taxon>Actinomycetes</taxon>
        <taxon>Micrococcales</taxon>
        <taxon>Promicromonosporaceae</taxon>
        <taxon>Promicromonospora</taxon>
    </lineage>
</organism>
<name>A0ABW4VCP7_9MICO</name>
<feature type="compositionally biased region" description="Basic and acidic residues" evidence="1">
    <location>
        <begin position="34"/>
        <end position="58"/>
    </location>
</feature>
<proteinExistence type="predicted"/>
<reference evidence="3" key="1">
    <citation type="journal article" date="2019" name="Int. J. Syst. Evol. Microbiol.">
        <title>The Global Catalogue of Microorganisms (GCM) 10K type strain sequencing project: providing services to taxonomists for standard genome sequencing and annotation.</title>
        <authorList>
            <consortium name="The Broad Institute Genomics Platform"/>
            <consortium name="The Broad Institute Genome Sequencing Center for Infectious Disease"/>
            <person name="Wu L."/>
            <person name="Ma J."/>
        </authorList>
    </citation>
    <scope>NUCLEOTIDE SEQUENCE [LARGE SCALE GENOMIC DNA]</scope>
    <source>
        <strain evidence="3">CCM 7043</strain>
    </source>
</reference>
<dbReference type="RefSeq" id="WP_377199415.1">
    <property type="nucleotide sequence ID" value="NZ_JBHUHF010000001.1"/>
</dbReference>
<accession>A0ABW4VCP7</accession>
<evidence type="ECO:0000313" key="2">
    <source>
        <dbReference type="EMBL" id="MFD2027686.1"/>
    </source>
</evidence>
<comment type="caution">
    <text evidence="2">The sequence shown here is derived from an EMBL/GenBank/DDBJ whole genome shotgun (WGS) entry which is preliminary data.</text>
</comment>
<gene>
    <name evidence="2" type="ORF">ACFSL2_19455</name>
</gene>
<dbReference type="Proteomes" id="UP001597338">
    <property type="component" value="Unassembled WGS sequence"/>
</dbReference>